<comment type="similarity">
    <text evidence="12">Belongs to the phospholipase D family. Cardiolipin synthase subfamily. ClsA sub-subfamily.</text>
</comment>
<sequence length="502" mass="57604">MELTNKYVILIIYNIFNYSVICGYWGLTILVTIRVLLKRRTVPSFMAWLLMIYTLPLIGIITYLLFGEPNLGKKRLTKSKIVWSSSIFHINKLKNYYKNIFPKQKSDIASSVFTLCKHRQGIGALQGNQIQLFNKIDDTLISLIQDIELAQHRIDMIFYIWEPGGLVDYISKKLIIAAQRGVKCRLILDSVGCINFFNSSYPKILQQAGINIVKALHISLLHIFLRRMDLRQHRKMILIDSHIAYTGSMNMVDPNLFKKHIGIGEWIDIMLRIDGPVTSAMGIIFAFDWEMETGEHIMPLLLNTPYLTTKKNLIPKSTKNQHTIQIIPSGPGFPEGIIHQVLITLLYKAQKQLIITTPYLIPSDDLLYALCSAAQRGVKVHIIIPQNNDSILVNWASRAFFSELLDAGVFIHQFQTGLLHVKSISIDQKISLIGTVNLDIRSLWLNFEITLLIDSKSFSNDLNKIQQDYIAHSKLIDPKVWANRPYWKQIVERLFYLLSPLL</sequence>
<dbReference type="SUPFAM" id="SSF56024">
    <property type="entry name" value="Phospholipase D/nuclease"/>
    <property type="match status" value="2"/>
</dbReference>
<evidence type="ECO:0000256" key="4">
    <source>
        <dbReference type="ARBA" id="ARBA00022679"/>
    </source>
</evidence>
<dbReference type="Pfam" id="PF13091">
    <property type="entry name" value="PLDc_2"/>
    <property type="match status" value="2"/>
</dbReference>
<comment type="catalytic activity">
    <reaction evidence="12">
        <text>2 a 1,2-diacyl-sn-glycero-3-phospho-(1'-sn-glycerol) = a cardiolipin + glycerol</text>
        <dbReference type="Rhea" id="RHEA:31451"/>
        <dbReference type="ChEBI" id="CHEBI:17754"/>
        <dbReference type="ChEBI" id="CHEBI:62237"/>
        <dbReference type="ChEBI" id="CHEBI:64716"/>
    </reaction>
</comment>
<keyword evidence="15" id="KW-1185">Reference proteome</keyword>
<dbReference type="InterPro" id="IPR027379">
    <property type="entry name" value="CLS_N"/>
</dbReference>
<keyword evidence="3 12" id="KW-0444">Lipid biosynthesis</keyword>
<evidence type="ECO:0000259" key="13">
    <source>
        <dbReference type="PROSITE" id="PS50035"/>
    </source>
</evidence>
<name>E8Q6C9_BLOVB</name>
<dbReference type="Proteomes" id="UP000007464">
    <property type="component" value="Chromosome"/>
</dbReference>
<dbReference type="EC" id="2.7.8.-" evidence="12"/>
<feature type="active site" evidence="12">
    <location>
        <position position="233"/>
    </location>
</feature>
<keyword evidence="2 12" id="KW-1003">Cell membrane</keyword>
<protein>
    <recommendedName>
        <fullName evidence="12">Cardiolipin synthase A</fullName>
        <shortName evidence="12">CL synthase</shortName>
        <ecNumber evidence="12">2.7.8.-</ecNumber>
    </recommendedName>
</protein>
<evidence type="ECO:0000256" key="9">
    <source>
        <dbReference type="ARBA" id="ARBA00023136"/>
    </source>
</evidence>
<keyword evidence="10 12" id="KW-0594">Phospholipid biosynthesis</keyword>
<keyword evidence="9 12" id="KW-0472">Membrane</keyword>
<dbReference type="CDD" id="cd09152">
    <property type="entry name" value="PLDc_EcCLS_like_1"/>
    <property type="match status" value="1"/>
</dbReference>
<evidence type="ECO:0000256" key="12">
    <source>
        <dbReference type="HAMAP-Rule" id="MF_00190"/>
    </source>
</evidence>
<evidence type="ECO:0000256" key="11">
    <source>
        <dbReference type="ARBA" id="ARBA00023264"/>
    </source>
</evidence>
<dbReference type="KEGG" id="bva:BVAF_434"/>
<dbReference type="HAMAP" id="MF_00190">
    <property type="entry name" value="Cardiolipin_synth_ClsA"/>
    <property type="match status" value="1"/>
</dbReference>
<dbReference type="STRING" id="859654.BVAF_434"/>
<dbReference type="PANTHER" id="PTHR21248">
    <property type="entry name" value="CARDIOLIPIN SYNTHASE"/>
    <property type="match status" value="1"/>
</dbReference>
<evidence type="ECO:0000256" key="3">
    <source>
        <dbReference type="ARBA" id="ARBA00022516"/>
    </source>
</evidence>
<dbReference type="Pfam" id="PF13396">
    <property type="entry name" value="PLDc_N"/>
    <property type="match status" value="1"/>
</dbReference>
<feature type="domain" description="PLD phosphodiesterase" evidence="13">
    <location>
        <begin position="228"/>
        <end position="255"/>
    </location>
</feature>
<keyword evidence="6" id="KW-0677">Repeat</keyword>
<evidence type="ECO:0000313" key="15">
    <source>
        <dbReference type="Proteomes" id="UP000007464"/>
    </source>
</evidence>
<evidence type="ECO:0000256" key="1">
    <source>
        <dbReference type="ARBA" id="ARBA00004651"/>
    </source>
</evidence>
<feature type="domain" description="PLD phosphodiesterase" evidence="13">
    <location>
        <begin position="415"/>
        <end position="442"/>
    </location>
</feature>
<evidence type="ECO:0000256" key="10">
    <source>
        <dbReference type="ARBA" id="ARBA00023209"/>
    </source>
</evidence>
<gene>
    <name evidence="14" type="primary">cls</name>
    <name evidence="12" type="synonym">clsA</name>
    <name evidence="14" type="ordered locus">BVAF_434</name>
</gene>
<keyword evidence="4 12" id="KW-0808">Transferase</keyword>
<evidence type="ECO:0000256" key="8">
    <source>
        <dbReference type="ARBA" id="ARBA00023098"/>
    </source>
</evidence>
<dbReference type="HOGENOM" id="CLU_038053_1_0_6"/>
<dbReference type="EMBL" id="CP002189">
    <property type="protein sequence ID" value="ADV33823.1"/>
    <property type="molecule type" value="Genomic_DNA"/>
</dbReference>
<evidence type="ECO:0000256" key="5">
    <source>
        <dbReference type="ARBA" id="ARBA00022692"/>
    </source>
</evidence>
<dbReference type="GO" id="GO:0008808">
    <property type="term" value="F:cardiolipin synthase activity"/>
    <property type="evidence" value="ECO:0007669"/>
    <property type="project" value="UniProtKB-UniRule"/>
</dbReference>
<comment type="subcellular location">
    <subcellularLocation>
        <location evidence="12">Cell inner membrane</location>
        <topology evidence="12">Multi-pass membrane protein</topology>
    </subcellularLocation>
    <subcellularLocation>
        <location evidence="1">Cell membrane</location>
        <topology evidence="1">Multi-pass membrane protein</topology>
    </subcellularLocation>
</comment>
<dbReference type="NCBIfam" id="TIGR04265">
    <property type="entry name" value="bac_cardiolipin"/>
    <property type="match status" value="1"/>
</dbReference>
<keyword evidence="7 12" id="KW-1133">Transmembrane helix</keyword>
<dbReference type="InterPro" id="IPR025202">
    <property type="entry name" value="PLD-like_dom"/>
</dbReference>
<feature type="active site" evidence="12">
    <location>
        <position position="427"/>
    </location>
</feature>
<keyword evidence="5 12" id="KW-0812">Transmembrane</keyword>
<organism evidence="14 15">
    <name type="scientific">Blochmanniella vafra (strain BVAF)</name>
    <dbReference type="NCBI Taxonomy" id="859654"/>
    <lineage>
        <taxon>Bacteria</taxon>
        <taxon>Pseudomonadati</taxon>
        <taxon>Pseudomonadota</taxon>
        <taxon>Gammaproteobacteria</taxon>
        <taxon>Enterobacterales</taxon>
        <taxon>Enterobacteriaceae</taxon>
        <taxon>ant endosymbionts</taxon>
        <taxon>Candidatus Blochmanniella</taxon>
    </lineage>
</organism>
<comment type="function">
    <text evidence="12">Catalyzes the reversible phosphatidyl group transfer from one phosphatidylglycerol molecule to another to form cardiolipin (CL) (diphosphatidylglycerol) and glycerol.</text>
</comment>
<dbReference type="PROSITE" id="PS50035">
    <property type="entry name" value="PLD"/>
    <property type="match status" value="2"/>
</dbReference>
<feature type="transmembrane region" description="Helical" evidence="12">
    <location>
        <begin position="45"/>
        <end position="66"/>
    </location>
</feature>
<dbReference type="CDD" id="cd09158">
    <property type="entry name" value="PLDc_EcCLS_like_2"/>
    <property type="match status" value="1"/>
</dbReference>
<dbReference type="SMART" id="SM00155">
    <property type="entry name" value="PLDc"/>
    <property type="match status" value="2"/>
</dbReference>
<dbReference type="GO" id="GO:0005886">
    <property type="term" value="C:plasma membrane"/>
    <property type="evidence" value="ECO:0007669"/>
    <property type="project" value="UniProtKB-SubCell"/>
</dbReference>
<feature type="active site" evidence="12">
    <location>
        <position position="422"/>
    </location>
</feature>
<dbReference type="InterPro" id="IPR030840">
    <property type="entry name" value="CL_synthase_A"/>
</dbReference>
<evidence type="ECO:0000256" key="2">
    <source>
        <dbReference type="ARBA" id="ARBA00022475"/>
    </source>
</evidence>
<feature type="active site" evidence="12">
    <location>
        <position position="240"/>
    </location>
</feature>
<proteinExistence type="inferred from homology"/>
<reference evidence="14 15" key="1">
    <citation type="journal article" date="2010" name="BMC Genomics">
        <title>Unprecedented loss of ammonia assimilation capability in a urease-encoding bacterial mutualist.</title>
        <authorList>
            <person name="Williams L.E."/>
            <person name="Wernegreen J.J."/>
        </authorList>
    </citation>
    <scope>NUCLEOTIDE SEQUENCE [LARGE SCALE GENOMIC DNA]</scope>
    <source>
        <strain evidence="14 15">BVAF</strain>
    </source>
</reference>
<feature type="active site" evidence="12">
    <location>
        <position position="235"/>
    </location>
</feature>
<evidence type="ECO:0000256" key="6">
    <source>
        <dbReference type="ARBA" id="ARBA00022737"/>
    </source>
</evidence>
<dbReference type="Gene3D" id="3.30.870.10">
    <property type="entry name" value="Endonuclease Chain A"/>
    <property type="match status" value="2"/>
</dbReference>
<feature type="active site" evidence="12">
    <location>
        <position position="420"/>
    </location>
</feature>
<accession>E8Q6C9</accession>
<evidence type="ECO:0000256" key="7">
    <source>
        <dbReference type="ARBA" id="ARBA00022989"/>
    </source>
</evidence>
<evidence type="ECO:0000313" key="14">
    <source>
        <dbReference type="EMBL" id="ADV33823.1"/>
    </source>
</evidence>
<dbReference type="InterPro" id="IPR022924">
    <property type="entry name" value="Cardiolipin_synthase"/>
</dbReference>
<keyword evidence="12" id="KW-0997">Cell inner membrane</keyword>
<keyword evidence="11 12" id="KW-1208">Phospholipid metabolism</keyword>
<dbReference type="GO" id="GO:0032049">
    <property type="term" value="P:cardiolipin biosynthetic process"/>
    <property type="evidence" value="ECO:0007669"/>
    <property type="project" value="UniProtKB-UniRule"/>
</dbReference>
<dbReference type="AlphaFoldDB" id="E8Q6C9"/>
<keyword evidence="8 12" id="KW-0443">Lipid metabolism</keyword>
<dbReference type="InterPro" id="IPR001736">
    <property type="entry name" value="PLipase_D/transphosphatidylase"/>
</dbReference>
<feature type="transmembrane region" description="Helical" evidence="12">
    <location>
        <begin position="6"/>
        <end position="33"/>
    </location>
</feature>
<dbReference type="PANTHER" id="PTHR21248:SF22">
    <property type="entry name" value="PHOSPHOLIPASE D"/>
    <property type="match status" value="1"/>
</dbReference>